<dbReference type="GO" id="GO:0003735">
    <property type="term" value="F:structural constituent of ribosome"/>
    <property type="evidence" value="ECO:0007669"/>
    <property type="project" value="InterPro"/>
</dbReference>
<evidence type="ECO:0000256" key="1">
    <source>
        <dbReference type="ARBA" id="ARBA00007151"/>
    </source>
</evidence>
<dbReference type="FunFam" id="1.10.455.10:FF:000002">
    <property type="entry name" value="40S ribosomal protein S5"/>
    <property type="match status" value="1"/>
</dbReference>
<evidence type="ECO:0000256" key="3">
    <source>
        <dbReference type="ARBA" id="ARBA00023274"/>
    </source>
</evidence>
<keyword evidence="6" id="KW-1185">Reference proteome</keyword>
<dbReference type="NCBIfam" id="TIGR01028">
    <property type="entry name" value="uS7_euk_arch"/>
    <property type="match status" value="1"/>
</dbReference>
<dbReference type="Pfam" id="PF00177">
    <property type="entry name" value="Ribosomal_S7"/>
    <property type="match status" value="1"/>
</dbReference>
<proteinExistence type="inferred from homology"/>
<dbReference type="InterPro" id="IPR023798">
    <property type="entry name" value="Ribosomal_uS7_dom"/>
</dbReference>
<dbReference type="SUPFAM" id="SSF47973">
    <property type="entry name" value="Ribosomal protein S7"/>
    <property type="match status" value="1"/>
</dbReference>
<dbReference type="GO" id="GO:0006412">
    <property type="term" value="P:translation"/>
    <property type="evidence" value="ECO:0007669"/>
    <property type="project" value="InterPro"/>
</dbReference>
<dbReference type="WBParaSite" id="nRc.2.0.1.t20150-RA">
    <property type="protein sequence ID" value="nRc.2.0.1.t20150-RA"/>
    <property type="gene ID" value="nRc.2.0.1.g20150"/>
</dbReference>
<dbReference type="CDD" id="cd14867">
    <property type="entry name" value="uS7_Eukaryote"/>
    <property type="match status" value="1"/>
</dbReference>
<dbReference type="AlphaFoldDB" id="A0A915J179"/>
<dbReference type="PIRSF" id="PIRSF002122">
    <property type="entry name" value="RPS7p_RPS7a_RPS5e_RPS7o"/>
    <property type="match status" value="1"/>
</dbReference>
<comment type="similarity">
    <text evidence="1 4">Belongs to the universal ribosomal protein uS7 family.</text>
</comment>
<keyword evidence="2 4" id="KW-0689">Ribosomal protein</keyword>
<name>A0A915J179_ROMCU</name>
<dbReference type="NCBIfam" id="NF003106">
    <property type="entry name" value="PRK04027.1"/>
    <property type="match status" value="1"/>
</dbReference>
<dbReference type="PANTHER" id="PTHR11205">
    <property type="entry name" value="RIBOSOMAL PROTEIN S7"/>
    <property type="match status" value="1"/>
</dbReference>
<keyword evidence="3 4" id="KW-0687">Ribonucleoprotein</keyword>
<organism evidence="6 7">
    <name type="scientific">Romanomermis culicivorax</name>
    <name type="common">Nematode worm</name>
    <dbReference type="NCBI Taxonomy" id="13658"/>
    <lineage>
        <taxon>Eukaryota</taxon>
        <taxon>Metazoa</taxon>
        <taxon>Ecdysozoa</taxon>
        <taxon>Nematoda</taxon>
        <taxon>Enoplea</taxon>
        <taxon>Dorylaimia</taxon>
        <taxon>Mermithida</taxon>
        <taxon>Mermithoidea</taxon>
        <taxon>Mermithidae</taxon>
        <taxon>Romanomermis</taxon>
    </lineage>
</organism>
<evidence type="ECO:0000256" key="2">
    <source>
        <dbReference type="ARBA" id="ARBA00022980"/>
    </source>
</evidence>
<evidence type="ECO:0000313" key="6">
    <source>
        <dbReference type="Proteomes" id="UP000887565"/>
    </source>
</evidence>
<dbReference type="PROSITE" id="PS00052">
    <property type="entry name" value="RIBOSOMAL_S7"/>
    <property type="match status" value="1"/>
</dbReference>
<dbReference type="GO" id="GO:0003723">
    <property type="term" value="F:RNA binding"/>
    <property type="evidence" value="ECO:0007669"/>
    <property type="project" value="InterPro"/>
</dbReference>
<dbReference type="GO" id="GO:0015935">
    <property type="term" value="C:small ribosomal subunit"/>
    <property type="evidence" value="ECO:0007669"/>
    <property type="project" value="InterPro"/>
</dbReference>
<sequence length="245" mass="27788">MFVGHSPKKITLFFPMVYCITQQIFENFFKLKSVNKFNCSEMEIEENQGAVVAENPDIQLFGRWTLDTIDVNDMSLVDYIAVKDKHAKYLPHSAGRYQVKRFRKAQCPVVERLVCSLMMHGRNNGKKLMTMRIVKNAFEIIHLLTGENPVQILVNAIINSGPREDSTRIGRAGTVRRQAVDVSPLRRVNQAIWLLCTGAREAAFRNVKTIAECLADELINAAKGSSNSYAIKKKDELERVAKSNR</sequence>
<protein>
    <submittedName>
        <fullName evidence="7">Ribosomal protein S7 domain-containing protein</fullName>
    </submittedName>
</protein>
<reference evidence="7" key="1">
    <citation type="submission" date="2022-11" db="UniProtKB">
        <authorList>
            <consortium name="WormBaseParasite"/>
        </authorList>
    </citation>
    <scope>IDENTIFICATION</scope>
</reference>
<feature type="domain" description="Small ribosomal subunit protein uS7" evidence="5">
    <location>
        <begin position="85"/>
        <end position="245"/>
    </location>
</feature>
<dbReference type="InterPro" id="IPR005716">
    <property type="entry name" value="Ribosomal_uS7_euk/arc"/>
</dbReference>
<dbReference type="Gene3D" id="1.10.455.10">
    <property type="entry name" value="Ribosomal protein S7 domain"/>
    <property type="match status" value="1"/>
</dbReference>
<dbReference type="OMA" id="KMNIVER"/>
<dbReference type="InterPro" id="IPR020606">
    <property type="entry name" value="Ribosomal_uS7_CS"/>
</dbReference>
<evidence type="ECO:0000313" key="7">
    <source>
        <dbReference type="WBParaSite" id="nRc.2.0.1.t20150-RA"/>
    </source>
</evidence>
<dbReference type="InterPro" id="IPR036823">
    <property type="entry name" value="Ribosomal_uS7_dom_sf"/>
</dbReference>
<accession>A0A915J179</accession>
<dbReference type="InterPro" id="IPR000235">
    <property type="entry name" value="Ribosomal_uS7"/>
</dbReference>
<evidence type="ECO:0000256" key="4">
    <source>
        <dbReference type="RuleBase" id="RU003619"/>
    </source>
</evidence>
<evidence type="ECO:0000259" key="5">
    <source>
        <dbReference type="Pfam" id="PF00177"/>
    </source>
</evidence>
<dbReference type="Proteomes" id="UP000887565">
    <property type="component" value="Unplaced"/>
</dbReference>